<gene>
    <name evidence="1" type="ordered locus">MTR_4g070500</name>
</gene>
<dbReference type="PaxDb" id="3880-AES89146"/>
<dbReference type="GO" id="GO:0006760">
    <property type="term" value="P:folic acid-containing compound metabolic process"/>
    <property type="evidence" value="ECO:0000318"/>
    <property type="project" value="GO_Central"/>
</dbReference>
<organism evidence="1 3">
    <name type="scientific">Medicago truncatula</name>
    <name type="common">Barrel medic</name>
    <name type="synonym">Medicago tribuloides</name>
    <dbReference type="NCBI Taxonomy" id="3880"/>
    <lineage>
        <taxon>Eukaryota</taxon>
        <taxon>Viridiplantae</taxon>
        <taxon>Streptophyta</taxon>
        <taxon>Embryophyta</taxon>
        <taxon>Tracheophyta</taxon>
        <taxon>Spermatophyta</taxon>
        <taxon>Magnoliopsida</taxon>
        <taxon>eudicotyledons</taxon>
        <taxon>Gunneridae</taxon>
        <taxon>Pentapetalae</taxon>
        <taxon>rosids</taxon>
        <taxon>fabids</taxon>
        <taxon>Fabales</taxon>
        <taxon>Fabaceae</taxon>
        <taxon>Papilionoideae</taxon>
        <taxon>50 kb inversion clade</taxon>
        <taxon>NPAAA clade</taxon>
        <taxon>Hologalegina</taxon>
        <taxon>IRL clade</taxon>
        <taxon>Trifolieae</taxon>
        <taxon>Medicago</taxon>
    </lineage>
</organism>
<dbReference type="eggNOG" id="KOG0725">
    <property type="taxonomic scope" value="Eukaryota"/>
</dbReference>
<dbReference type="OMA" id="DTGMIPE"/>
<dbReference type="HOGENOM" id="CLU_010194_2_10_1"/>
<dbReference type="Gene3D" id="3.40.50.720">
    <property type="entry name" value="NAD(P)-binding Rossmann-like Domain"/>
    <property type="match status" value="1"/>
</dbReference>
<dbReference type="PRINTS" id="PR00081">
    <property type="entry name" value="GDHRDH"/>
</dbReference>
<reference evidence="1 3" key="1">
    <citation type="journal article" date="2011" name="Nature">
        <title>The Medicago genome provides insight into the evolution of rhizobial symbioses.</title>
        <authorList>
            <person name="Young N.D."/>
            <person name="Debelle F."/>
            <person name="Oldroyd G.E."/>
            <person name="Geurts R."/>
            <person name="Cannon S.B."/>
            <person name="Udvardi M.K."/>
            <person name="Benedito V.A."/>
            <person name="Mayer K.F."/>
            <person name="Gouzy J."/>
            <person name="Schoof H."/>
            <person name="Van de Peer Y."/>
            <person name="Proost S."/>
            <person name="Cook D.R."/>
            <person name="Meyers B.C."/>
            <person name="Spannagl M."/>
            <person name="Cheung F."/>
            <person name="De Mita S."/>
            <person name="Krishnakumar V."/>
            <person name="Gundlach H."/>
            <person name="Zhou S."/>
            <person name="Mudge J."/>
            <person name="Bharti A.K."/>
            <person name="Murray J.D."/>
            <person name="Naoumkina M.A."/>
            <person name="Rosen B."/>
            <person name="Silverstein K.A."/>
            <person name="Tang H."/>
            <person name="Rombauts S."/>
            <person name="Zhao P.X."/>
            <person name="Zhou P."/>
            <person name="Barbe V."/>
            <person name="Bardou P."/>
            <person name="Bechner M."/>
            <person name="Bellec A."/>
            <person name="Berger A."/>
            <person name="Berges H."/>
            <person name="Bidwell S."/>
            <person name="Bisseling T."/>
            <person name="Choisne N."/>
            <person name="Couloux A."/>
            <person name="Denny R."/>
            <person name="Deshpande S."/>
            <person name="Dai X."/>
            <person name="Doyle J.J."/>
            <person name="Dudez A.M."/>
            <person name="Farmer A.D."/>
            <person name="Fouteau S."/>
            <person name="Franken C."/>
            <person name="Gibelin C."/>
            <person name="Gish J."/>
            <person name="Goldstein S."/>
            <person name="Gonzalez A.J."/>
            <person name="Green P.J."/>
            <person name="Hallab A."/>
            <person name="Hartog M."/>
            <person name="Hua A."/>
            <person name="Humphray S.J."/>
            <person name="Jeong D.H."/>
            <person name="Jing Y."/>
            <person name="Jocker A."/>
            <person name="Kenton S.M."/>
            <person name="Kim D.J."/>
            <person name="Klee K."/>
            <person name="Lai H."/>
            <person name="Lang C."/>
            <person name="Lin S."/>
            <person name="Macmil S.L."/>
            <person name="Magdelenat G."/>
            <person name="Matthews L."/>
            <person name="McCorrison J."/>
            <person name="Monaghan E.L."/>
            <person name="Mun J.H."/>
            <person name="Najar F.Z."/>
            <person name="Nicholson C."/>
            <person name="Noirot C."/>
            <person name="O'Bleness M."/>
            <person name="Paule C.R."/>
            <person name="Poulain J."/>
            <person name="Prion F."/>
            <person name="Qin B."/>
            <person name="Qu C."/>
            <person name="Retzel E.F."/>
            <person name="Riddle C."/>
            <person name="Sallet E."/>
            <person name="Samain S."/>
            <person name="Samson N."/>
            <person name="Sanders I."/>
            <person name="Saurat O."/>
            <person name="Scarpelli C."/>
            <person name="Schiex T."/>
            <person name="Segurens B."/>
            <person name="Severin A.J."/>
            <person name="Sherrier D.J."/>
            <person name="Shi R."/>
            <person name="Sims S."/>
            <person name="Singer S.R."/>
            <person name="Sinharoy S."/>
            <person name="Sterck L."/>
            <person name="Viollet A."/>
            <person name="Wang B.B."/>
            <person name="Wang K."/>
            <person name="Wang M."/>
            <person name="Wang X."/>
            <person name="Warfsmann J."/>
            <person name="Weissenbach J."/>
            <person name="White D.D."/>
            <person name="White J.D."/>
            <person name="Wiley G.B."/>
            <person name="Wincker P."/>
            <person name="Xing Y."/>
            <person name="Yang L."/>
            <person name="Yao Z."/>
            <person name="Ying F."/>
            <person name="Zhai J."/>
            <person name="Zhou L."/>
            <person name="Zuber A."/>
            <person name="Denarie J."/>
            <person name="Dixon R.A."/>
            <person name="May G.D."/>
            <person name="Schwartz D.C."/>
            <person name="Rogers J."/>
            <person name="Quetier F."/>
            <person name="Town C.D."/>
            <person name="Roe B.A."/>
        </authorList>
    </citation>
    <scope>NUCLEOTIDE SEQUENCE [LARGE SCALE GENOMIC DNA]</scope>
    <source>
        <strain evidence="1">A17</strain>
        <strain evidence="2 3">cv. Jemalong A17</strain>
    </source>
</reference>
<dbReference type="SUPFAM" id="SSF51735">
    <property type="entry name" value="NAD(P)-binding Rossmann-fold domains"/>
    <property type="match status" value="1"/>
</dbReference>
<dbReference type="CDD" id="cd05233">
    <property type="entry name" value="SDR_c"/>
    <property type="match status" value="1"/>
</dbReference>
<dbReference type="Pfam" id="PF00106">
    <property type="entry name" value="adh_short"/>
    <property type="match status" value="1"/>
</dbReference>
<evidence type="ECO:0000313" key="3">
    <source>
        <dbReference type="Proteomes" id="UP000002051"/>
    </source>
</evidence>
<dbReference type="PANTHER" id="PTHR45267">
    <property type="match status" value="1"/>
</dbReference>
<dbReference type="InterPro" id="IPR002347">
    <property type="entry name" value="SDR_fam"/>
</dbReference>
<dbReference type="AlphaFoldDB" id="G7JHD6"/>
<dbReference type="GO" id="GO:0016616">
    <property type="term" value="F:oxidoreductase activity, acting on the CH-OH group of donors, NAD or NADP as acceptor"/>
    <property type="evidence" value="ECO:0000318"/>
    <property type="project" value="GO_Central"/>
</dbReference>
<name>G7JHD6_MEDTR</name>
<dbReference type="GO" id="GO:0005829">
    <property type="term" value="C:cytosol"/>
    <property type="evidence" value="ECO:0000318"/>
    <property type="project" value="GO_Central"/>
</dbReference>
<proteinExistence type="predicted"/>
<keyword evidence="3" id="KW-1185">Reference proteome</keyword>
<evidence type="ECO:0000313" key="2">
    <source>
        <dbReference type="EnsemblPlants" id="AES89146"/>
    </source>
</evidence>
<dbReference type="PANTHER" id="PTHR45267:SF2">
    <property type="entry name" value="NADPH-DEPENDENT PTERIN ALDEHYDE REDUCTASE"/>
    <property type="match status" value="1"/>
</dbReference>
<accession>G7JHD6</accession>
<reference evidence="2" key="3">
    <citation type="submission" date="2015-04" db="UniProtKB">
        <authorList>
            <consortium name="EnsemblPlants"/>
        </authorList>
    </citation>
    <scope>IDENTIFICATION</scope>
    <source>
        <strain evidence="2">cv. Jemalong A17</strain>
    </source>
</reference>
<dbReference type="STRING" id="3880.G7JHD6"/>
<protein>
    <submittedName>
        <fullName evidence="1">3-oxoacyl-(Acyl-carrier) reductase, putative</fullName>
    </submittedName>
</protein>
<reference evidence="1 3" key="2">
    <citation type="journal article" date="2014" name="BMC Genomics">
        <title>An improved genome release (version Mt4.0) for the model legume Medicago truncatula.</title>
        <authorList>
            <person name="Tang H."/>
            <person name="Krishnakumar V."/>
            <person name="Bidwell S."/>
            <person name="Rosen B."/>
            <person name="Chan A."/>
            <person name="Zhou S."/>
            <person name="Gentzbittel L."/>
            <person name="Childs K.L."/>
            <person name="Yandell M."/>
            <person name="Gundlach H."/>
            <person name="Mayer K.F."/>
            <person name="Schwartz D.C."/>
            <person name="Town C.D."/>
        </authorList>
    </citation>
    <scope>GENOME REANNOTATION</scope>
    <source>
        <strain evidence="2 3">cv. Jemalong A17</strain>
    </source>
</reference>
<sequence>MVGSDGERGGGKGIEIGIGIGRSKGNRTVMITGVSKGLGRALAIELAYHDHTIIGCSDEEMACIVMEKNGGPPNIIVNDAGVINKNNKMWEVLSEEFDLVMDTNLKGNVNVLRHFISLMVKKNKNEEGGIRSGAALVAPYFASKWEIEGLTKSVAEEFPKGMAVMALNTGVISTNILASCYGASSSLYQSPESWVLEEATKILNLTPTNNGASLSI</sequence>
<dbReference type="InterPro" id="IPR053241">
    <property type="entry name" value="NADPH_pterin_aldehyde_rdct"/>
</dbReference>
<evidence type="ECO:0000313" key="1">
    <source>
        <dbReference type="EMBL" id="AES89146.1"/>
    </source>
</evidence>
<dbReference type="EMBL" id="CM001220">
    <property type="protein sequence ID" value="AES89146.1"/>
    <property type="molecule type" value="Genomic_DNA"/>
</dbReference>
<dbReference type="EnsemblPlants" id="AES89146">
    <property type="protein sequence ID" value="AES89146"/>
    <property type="gene ID" value="MTR_4g070500"/>
</dbReference>
<dbReference type="Proteomes" id="UP000002051">
    <property type="component" value="Chromosome 4"/>
</dbReference>
<dbReference type="InterPro" id="IPR036291">
    <property type="entry name" value="NAD(P)-bd_dom_sf"/>
</dbReference>